<evidence type="ECO:0000313" key="12">
    <source>
        <dbReference type="Proteomes" id="UP000680020"/>
    </source>
</evidence>
<dbReference type="Gene3D" id="3.40.50.150">
    <property type="entry name" value="Vaccinia Virus protein VP39"/>
    <property type="match status" value="1"/>
</dbReference>
<dbReference type="Pfam" id="PF20466">
    <property type="entry name" value="MmeI_TRD"/>
    <property type="match status" value="1"/>
</dbReference>
<dbReference type="InterPro" id="IPR050953">
    <property type="entry name" value="N4_N6_ade-DNA_methylase"/>
</dbReference>
<dbReference type="EMBL" id="JAGIBU010000002">
    <property type="protein sequence ID" value="MBS7824451.1"/>
    <property type="molecule type" value="Genomic_DNA"/>
</dbReference>
<reference evidence="11" key="1">
    <citation type="submission" date="2021-03" db="EMBL/GenBank/DDBJ databases">
        <title>Identification and antibiotic profiling of Wohlfahrtiimonas chitiniclastica, an underestimated human pathogen.</title>
        <authorList>
            <person name="Kopf A."/>
            <person name="Bunk B."/>
            <person name="Coldewey S."/>
            <person name="Gunzer F."/>
            <person name="Riedel T."/>
            <person name="Schroettner P."/>
        </authorList>
    </citation>
    <scope>NUCLEOTIDE SEQUENCE</scope>
    <source>
        <strain evidence="11">DSM 100917</strain>
    </source>
</reference>
<dbReference type="Pfam" id="PF20464">
    <property type="entry name" value="MmeI_N"/>
    <property type="match status" value="1"/>
</dbReference>
<gene>
    <name evidence="11" type="ORF">J7561_04450</name>
</gene>
<dbReference type="Pfam" id="PF20467">
    <property type="entry name" value="MmeI_C"/>
    <property type="match status" value="1"/>
</dbReference>
<dbReference type="GO" id="GO:0032259">
    <property type="term" value="P:methylation"/>
    <property type="evidence" value="ECO:0007669"/>
    <property type="project" value="UniProtKB-KW"/>
</dbReference>
<dbReference type="InterPro" id="IPR046819">
    <property type="entry name" value="MmeI_hel"/>
</dbReference>
<evidence type="ECO:0000256" key="3">
    <source>
        <dbReference type="ARBA" id="ARBA00022679"/>
    </source>
</evidence>
<evidence type="ECO:0000313" key="11">
    <source>
        <dbReference type="EMBL" id="MBS7824451.1"/>
    </source>
</evidence>
<accession>A0AB35BZF2</accession>
<comment type="caution">
    <text evidence="11">The sequence shown here is derived from an EMBL/GenBank/DDBJ whole genome shotgun (WGS) entry which is preliminary data.</text>
</comment>
<protein>
    <recommendedName>
        <fullName evidence="1">site-specific DNA-methyltransferase (adenine-specific)</fullName>
        <ecNumber evidence="1">2.1.1.72</ecNumber>
    </recommendedName>
</protein>
<evidence type="ECO:0000259" key="6">
    <source>
        <dbReference type="Pfam" id="PF20464"/>
    </source>
</evidence>
<evidence type="ECO:0000256" key="4">
    <source>
        <dbReference type="ARBA" id="ARBA00047942"/>
    </source>
</evidence>
<dbReference type="SUPFAM" id="SSF53335">
    <property type="entry name" value="S-adenosyl-L-methionine-dependent methyltransferases"/>
    <property type="match status" value="1"/>
</dbReference>
<evidence type="ECO:0000256" key="1">
    <source>
        <dbReference type="ARBA" id="ARBA00011900"/>
    </source>
</evidence>
<evidence type="ECO:0000259" key="7">
    <source>
        <dbReference type="Pfam" id="PF20465"/>
    </source>
</evidence>
<dbReference type="Proteomes" id="UP000680020">
    <property type="component" value="Unassembled WGS sequence"/>
</dbReference>
<dbReference type="PANTHER" id="PTHR33841">
    <property type="entry name" value="DNA METHYLTRANSFERASE YEEA-RELATED"/>
    <property type="match status" value="1"/>
</dbReference>
<evidence type="ECO:0000259" key="10">
    <source>
        <dbReference type="Pfam" id="PF20473"/>
    </source>
</evidence>
<evidence type="ECO:0000259" key="9">
    <source>
        <dbReference type="Pfam" id="PF20467"/>
    </source>
</evidence>
<feature type="domain" description="MmeI-like helicase spacer" evidence="7">
    <location>
        <begin position="171"/>
        <end position="251"/>
    </location>
</feature>
<dbReference type="InterPro" id="IPR046818">
    <property type="entry name" value="MmeI_C"/>
</dbReference>
<evidence type="ECO:0000259" key="8">
    <source>
        <dbReference type="Pfam" id="PF20466"/>
    </source>
</evidence>
<evidence type="ECO:0000256" key="5">
    <source>
        <dbReference type="SAM" id="Coils"/>
    </source>
</evidence>
<keyword evidence="3" id="KW-0808">Transferase</keyword>
<dbReference type="AlphaFoldDB" id="A0AB35BZF2"/>
<dbReference type="Pfam" id="PF20465">
    <property type="entry name" value="MmeI_hel"/>
    <property type="match status" value="1"/>
</dbReference>
<dbReference type="PANTHER" id="PTHR33841:SF1">
    <property type="entry name" value="DNA METHYLTRANSFERASE A"/>
    <property type="match status" value="1"/>
</dbReference>
<keyword evidence="2 11" id="KW-0489">Methyltransferase</keyword>
<feature type="domain" description="MmeI-like N-terminal" evidence="6">
    <location>
        <begin position="1"/>
        <end position="159"/>
    </location>
</feature>
<feature type="coiled-coil region" evidence="5">
    <location>
        <begin position="359"/>
        <end position="386"/>
    </location>
</feature>
<feature type="domain" description="MmeI-like DNA-methyltransferase" evidence="10">
    <location>
        <begin position="329"/>
        <end position="606"/>
    </location>
</feature>
<name>A0AB35BZF2_9GAMM</name>
<dbReference type="InterPro" id="IPR046816">
    <property type="entry name" value="MmeI_Mtase"/>
</dbReference>
<dbReference type="InterPro" id="IPR046817">
    <property type="entry name" value="MmeI_N"/>
</dbReference>
<dbReference type="InterPro" id="IPR046820">
    <property type="entry name" value="MmeI_TRD"/>
</dbReference>
<dbReference type="EC" id="2.1.1.72" evidence="1"/>
<dbReference type="InterPro" id="IPR029063">
    <property type="entry name" value="SAM-dependent_MTases_sf"/>
</dbReference>
<proteinExistence type="predicted"/>
<keyword evidence="5" id="KW-0175">Coiled coil</keyword>
<organism evidence="11 12">
    <name type="scientific">Wohlfahrtiimonas chitiniclastica</name>
    <dbReference type="NCBI Taxonomy" id="400946"/>
    <lineage>
        <taxon>Bacteria</taxon>
        <taxon>Pseudomonadati</taxon>
        <taxon>Pseudomonadota</taxon>
        <taxon>Gammaproteobacteria</taxon>
        <taxon>Cardiobacteriales</taxon>
        <taxon>Ignatzschineriaceae</taxon>
        <taxon>Wohlfahrtiimonas</taxon>
    </lineage>
</organism>
<comment type="catalytic activity">
    <reaction evidence="4">
        <text>a 2'-deoxyadenosine in DNA + S-adenosyl-L-methionine = an N(6)-methyl-2'-deoxyadenosine in DNA + S-adenosyl-L-homocysteine + H(+)</text>
        <dbReference type="Rhea" id="RHEA:15197"/>
        <dbReference type="Rhea" id="RHEA-COMP:12418"/>
        <dbReference type="Rhea" id="RHEA-COMP:12419"/>
        <dbReference type="ChEBI" id="CHEBI:15378"/>
        <dbReference type="ChEBI" id="CHEBI:57856"/>
        <dbReference type="ChEBI" id="CHEBI:59789"/>
        <dbReference type="ChEBI" id="CHEBI:90615"/>
        <dbReference type="ChEBI" id="CHEBI:90616"/>
        <dbReference type="EC" id="2.1.1.72"/>
    </reaction>
</comment>
<dbReference type="GO" id="GO:0009007">
    <property type="term" value="F:site-specific DNA-methyltransferase (adenine-specific) activity"/>
    <property type="evidence" value="ECO:0007669"/>
    <property type="project" value="UniProtKB-EC"/>
</dbReference>
<evidence type="ECO:0000256" key="2">
    <source>
        <dbReference type="ARBA" id="ARBA00022603"/>
    </source>
</evidence>
<feature type="domain" description="MmeI-like target recognition" evidence="8">
    <location>
        <begin position="629"/>
        <end position="833"/>
    </location>
</feature>
<dbReference type="RefSeq" id="WP_213403682.1">
    <property type="nucleotide sequence ID" value="NZ_JAGIBT010000008.1"/>
</dbReference>
<sequence>MNAVEIEAAVSELAEKSFDSQEFAFDFLRAFGNKETTIKRLRTGQSNSSDIDNGVLQRNYIHIATCDKDLVTDTLKSLKESKATEKAKAKFILATDGFNIQAEDLTSGETISSDLSDLAEHFGFFLPLAGISTIREIKDNPIDIRATGRLNKLYIELLKENPEWATEERSQDMNHFMARLIFCFFSEDTEIFRPNGVFTQTIEQMSERDSSNTHEIISTLFRVMNIEYSEREAEKIPVWAKKFPYVNGGLFSGNTDVPKFSKIARTYLLHAGALNWQEINPDIFGSMIQAVTNDDERGSLGMHYTSVPNILKVLNPLFLDDLREQLELSKDSPLKLLNLRKRIARIRVFDPACGSGNFLVIAYKELRKIEAQINELRDEKGRATDIPLTNFRGIEINSFPAEIARLALVIAEYQSNVQYCGQIEALQTVLPLSKENWIVCGNALRLDWLSICPPVGDTSKIVADDLFEIPLDQPEFNFENDGGETYICGNPPYIGSKWQTDEQKTHLGMVCNNIIKKWKSLDYVSGWFIKAANYCKKTPASVALVSTNSICQGTQVSILWPYIFSSGLKIIFAYTSFKWTNLATHNAGVTVSIIGLSAQNKKCRLFSHDNDGVVIEKQCNNINAYLVPANNIEIYPVSEPLSALPIMQSGNHPYYGTALVISQSESRDLTQKTPDAYRFIRKFYGSKEFIDNTPRVCFWIRDTEVDSALSIPEIAKAVSIVKESRLKAKKDTTAQMLVNTPWRFREQVVCSKYSFIIPRVSSENREYLPVGLLDSNSIIQEKAYAMHDAPFWSFAMLVSKLHLVWIGTICARMRTDYSYSNTLGWNTFPVPKLTEKNKADLTRCAENILLARESHFPATIADLYDPEKMPENLRIAHEQNDEVLERIYIGRRFKNDTERLEKLFSMYTDMTSKQSGKKK</sequence>
<feature type="domain" description="MmeI-like C-terminal" evidence="9">
    <location>
        <begin position="835"/>
        <end position="912"/>
    </location>
</feature>
<dbReference type="Pfam" id="PF20473">
    <property type="entry name" value="MmeI_Mtase"/>
    <property type="match status" value="1"/>
</dbReference>